<comment type="caution">
    <text evidence="1">The sequence shown here is derived from an EMBL/GenBank/DDBJ whole genome shotgun (WGS) entry which is preliminary data.</text>
</comment>
<dbReference type="EMBL" id="ALNK01000017">
    <property type="protein sequence ID" value="EJU22953.1"/>
    <property type="molecule type" value="Genomic_DNA"/>
</dbReference>
<keyword evidence="2" id="KW-1185">Reference proteome</keyword>
<evidence type="ECO:0000313" key="1">
    <source>
        <dbReference type="EMBL" id="EJU22953.1"/>
    </source>
</evidence>
<gene>
    <name evidence="1" type="ORF">HMPREF1143_0501</name>
</gene>
<dbReference type="AlphaFoldDB" id="J6HK11"/>
<dbReference type="RefSeq" id="WP_009530847.1">
    <property type="nucleotide sequence ID" value="NZ_ALNK01000017.1"/>
</dbReference>
<proteinExistence type="predicted"/>
<dbReference type="Proteomes" id="UP000005244">
    <property type="component" value="Unassembled WGS sequence"/>
</dbReference>
<organism evidence="1 2">
    <name type="scientific">Peptoanaerobacter stomatis</name>
    <dbReference type="NCBI Taxonomy" id="796937"/>
    <lineage>
        <taxon>Bacteria</taxon>
        <taxon>Bacillati</taxon>
        <taxon>Bacillota</taxon>
        <taxon>Clostridia</taxon>
        <taxon>Peptostreptococcales</taxon>
        <taxon>Filifactoraceae</taxon>
        <taxon>Peptoanaerobacter</taxon>
    </lineage>
</organism>
<accession>J6HK11</accession>
<evidence type="ECO:0000313" key="2">
    <source>
        <dbReference type="Proteomes" id="UP000005244"/>
    </source>
</evidence>
<name>J6HK11_9FIRM</name>
<sequence>MGIRITRDINNVDKVLQVLEQLQSKKMNIGILSDSDELTLQKANAHEFGAHIVPKNSKYLTIPLGKEYASQNARNVSGLSVYKSKNGNLFLVKNKWKENMEFCYFLANSIDIPERSFIRAGFDKNKNEIEDMVEQAIAETIEGQIDMETFYEKVGIYCVGKIQEYLIDLDSPPLSPLTLANRQNGGSNPLVDTHQMNEQISYKVV</sequence>
<protein>
    <submittedName>
        <fullName evidence="1">Uncharacterized protein</fullName>
    </submittedName>
</protein>
<reference evidence="1 2" key="1">
    <citation type="submission" date="2012-07" db="EMBL/GenBank/DDBJ databases">
        <authorList>
            <person name="Durkin A.S."/>
            <person name="McCorrison J."/>
            <person name="Torralba M."/>
            <person name="Gillis M."/>
            <person name="Methe B."/>
            <person name="Sutton G."/>
            <person name="Nelson K.E."/>
        </authorList>
    </citation>
    <scope>NUCLEOTIDE SEQUENCE [LARGE SCALE GENOMIC DNA]</scope>
    <source>
        <strain evidence="1 2">OBRC8</strain>
    </source>
</reference>